<keyword evidence="2" id="KW-0479">Metal-binding</keyword>
<protein>
    <recommendedName>
        <fullName evidence="2">Protein phosphatase</fullName>
        <ecNumber evidence="2">3.1.3.16</ecNumber>
    </recommendedName>
</protein>
<evidence type="ECO:0000256" key="2">
    <source>
        <dbReference type="RuleBase" id="RU366020"/>
    </source>
</evidence>
<dbReference type="InterPro" id="IPR001932">
    <property type="entry name" value="PPM-type_phosphatase-like_dom"/>
</dbReference>
<sequence length="245" mass="27230">MALQSPLVYGRIFASQLRQFVPRLLRQEEQACRNTRRYTQLVTAYCGFSKDLAPSNKRFAFGEDAFFVAEDRARNVLGVADGVGGWRHYGIDPAVFSSALMENCKRLIERGLLENPTPVNIMKEGYHNISENKEPLFGSSTACIVVLDKKSSTLHSANLGDSGFLVIRKQDVVHSSLGQQHYFNTPYQLAIPPPDQEGNVIQDNLDSAEETSFAVEEGDAVVLGTDGLFDNLTEKQIIDEISKLK</sequence>
<keyword evidence="4" id="KW-1185">Reference proteome</keyword>
<dbReference type="PROSITE" id="PS51746">
    <property type="entry name" value="PPM_2"/>
    <property type="match status" value="1"/>
</dbReference>
<feature type="non-terminal residue" evidence="3">
    <location>
        <position position="245"/>
    </location>
</feature>
<dbReference type="EC" id="3.1.3.16" evidence="2"/>
<comment type="similarity">
    <text evidence="1 2">Belongs to the PP2C family.</text>
</comment>
<evidence type="ECO:0000313" key="3">
    <source>
        <dbReference type="EMBL" id="CAB4037930.1"/>
    </source>
</evidence>
<name>A0A6S7K7S7_PARCT</name>
<comment type="catalytic activity">
    <reaction evidence="2">
        <text>O-phospho-L-seryl-[protein] + H2O = L-seryl-[protein] + phosphate</text>
        <dbReference type="Rhea" id="RHEA:20629"/>
        <dbReference type="Rhea" id="RHEA-COMP:9863"/>
        <dbReference type="Rhea" id="RHEA-COMP:11604"/>
        <dbReference type="ChEBI" id="CHEBI:15377"/>
        <dbReference type="ChEBI" id="CHEBI:29999"/>
        <dbReference type="ChEBI" id="CHEBI:43474"/>
        <dbReference type="ChEBI" id="CHEBI:83421"/>
        <dbReference type="EC" id="3.1.3.16"/>
    </reaction>
</comment>
<dbReference type="InterPro" id="IPR036457">
    <property type="entry name" value="PPM-type-like_dom_sf"/>
</dbReference>
<dbReference type="SMART" id="SM00332">
    <property type="entry name" value="PP2Cc"/>
    <property type="match status" value="1"/>
</dbReference>
<dbReference type="OrthoDB" id="60843at2759"/>
<evidence type="ECO:0000313" key="4">
    <source>
        <dbReference type="Proteomes" id="UP001152795"/>
    </source>
</evidence>
<dbReference type="GO" id="GO:0046872">
    <property type="term" value="F:metal ion binding"/>
    <property type="evidence" value="ECO:0007669"/>
    <property type="project" value="UniProtKB-UniRule"/>
</dbReference>
<dbReference type="Gene3D" id="3.60.40.10">
    <property type="entry name" value="PPM-type phosphatase domain"/>
    <property type="match status" value="1"/>
</dbReference>
<keyword evidence="2" id="KW-0460">Magnesium</keyword>
<proteinExistence type="inferred from homology"/>
<keyword evidence="2" id="KW-0464">Manganese</keyword>
<evidence type="ECO:0000256" key="1">
    <source>
        <dbReference type="ARBA" id="ARBA00006702"/>
    </source>
</evidence>
<dbReference type="Proteomes" id="UP001152795">
    <property type="component" value="Unassembled WGS sequence"/>
</dbReference>
<dbReference type="PANTHER" id="PTHR12320:SF1">
    <property type="entry name" value="PROTEIN PHOSPHATASE PTC7 HOMOLOG"/>
    <property type="match status" value="1"/>
</dbReference>
<keyword evidence="2" id="KW-0378">Hydrolase</keyword>
<comment type="catalytic activity">
    <reaction evidence="2">
        <text>O-phospho-L-threonyl-[protein] + H2O = L-threonyl-[protein] + phosphate</text>
        <dbReference type="Rhea" id="RHEA:47004"/>
        <dbReference type="Rhea" id="RHEA-COMP:11060"/>
        <dbReference type="Rhea" id="RHEA-COMP:11605"/>
        <dbReference type="ChEBI" id="CHEBI:15377"/>
        <dbReference type="ChEBI" id="CHEBI:30013"/>
        <dbReference type="ChEBI" id="CHEBI:43474"/>
        <dbReference type="ChEBI" id="CHEBI:61977"/>
        <dbReference type="EC" id="3.1.3.16"/>
    </reaction>
</comment>
<gene>
    <name evidence="3" type="ORF">PACLA_8A068141</name>
</gene>
<dbReference type="GO" id="GO:0004722">
    <property type="term" value="F:protein serine/threonine phosphatase activity"/>
    <property type="evidence" value="ECO:0007669"/>
    <property type="project" value="UniProtKB-EC"/>
</dbReference>
<comment type="cofactor">
    <cofactor evidence="2">
        <name>Mg(2+)</name>
        <dbReference type="ChEBI" id="CHEBI:18420"/>
    </cofactor>
</comment>
<dbReference type="AlphaFoldDB" id="A0A6S7K7S7"/>
<dbReference type="InterPro" id="IPR039123">
    <property type="entry name" value="PPTC7"/>
</dbReference>
<comment type="cofactor">
    <cofactor evidence="2">
        <name>Mn(2+)</name>
        <dbReference type="ChEBI" id="CHEBI:29035"/>
    </cofactor>
</comment>
<dbReference type="SUPFAM" id="SSF81606">
    <property type="entry name" value="PP2C-like"/>
    <property type="match status" value="1"/>
</dbReference>
<keyword evidence="2" id="KW-0904">Protein phosphatase</keyword>
<accession>A0A6S7K7S7</accession>
<dbReference type="EMBL" id="CACRXK020023623">
    <property type="protein sequence ID" value="CAB4037930.1"/>
    <property type="molecule type" value="Genomic_DNA"/>
</dbReference>
<dbReference type="GO" id="GO:0005739">
    <property type="term" value="C:mitochondrion"/>
    <property type="evidence" value="ECO:0007669"/>
    <property type="project" value="TreeGrafter"/>
</dbReference>
<organism evidence="3 4">
    <name type="scientific">Paramuricea clavata</name>
    <name type="common">Red gorgonian</name>
    <name type="synonym">Violescent sea-whip</name>
    <dbReference type="NCBI Taxonomy" id="317549"/>
    <lineage>
        <taxon>Eukaryota</taxon>
        <taxon>Metazoa</taxon>
        <taxon>Cnidaria</taxon>
        <taxon>Anthozoa</taxon>
        <taxon>Octocorallia</taxon>
        <taxon>Malacalcyonacea</taxon>
        <taxon>Plexauridae</taxon>
        <taxon>Paramuricea</taxon>
    </lineage>
</organism>
<comment type="caution">
    <text evidence="3">The sequence shown here is derived from an EMBL/GenBank/DDBJ whole genome shotgun (WGS) entry which is preliminary data.</text>
</comment>
<dbReference type="Pfam" id="PF07228">
    <property type="entry name" value="SpoIIE"/>
    <property type="match status" value="1"/>
</dbReference>
<dbReference type="PANTHER" id="PTHR12320">
    <property type="entry name" value="PROTEIN PHOSPHATASE 2C"/>
    <property type="match status" value="1"/>
</dbReference>
<reference evidence="3" key="1">
    <citation type="submission" date="2020-04" db="EMBL/GenBank/DDBJ databases">
        <authorList>
            <person name="Alioto T."/>
            <person name="Alioto T."/>
            <person name="Gomez Garrido J."/>
        </authorList>
    </citation>
    <scope>NUCLEOTIDE SEQUENCE</scope>
    <source>
        <strain evidence="3">A484AB</strain>
    </source>
</reference>